<dbReference type="Proteomes" id="UP000026915">
    <property type="component" value="Chromosome 6"/>
</dbReference>
<evidence type="ECO:0008006" key="3">
    <source>
        <dbReference type="Google" id="ProtNLM"/>
    </source>
</evidence>
<evidence type="ECO:0000313" key="2">
    <source>
        <dbReference type="Proteomes" id="UP000026915"/>
    </source>
</evidence>
<dbReference type="Gramene" id="EOY26610">
    <property type="protein sequence ID" value="EOY26610"/>
    <property type="gene ID" value="TCM_028478"/>
</dbReference>
<accession>A0A061G9R3</accession>
<dbReference type="HOGENOM" id="CLU_1386358_0_0_1"/>
<keyword evidence="2" id="KW-1185">Reference proteome</keyword>
<gene>
    <name evidence="1" type="ORF">TCM_028478</name>
</gene>
<dbReference type="PANTHER" id="PTHR47074">
    <property type="entry name" value="BNAC02G40300D PROTEIN"/>
    <property type="match status" value="1"/>
</dbReference>
<organism evidence="1 2">
    <name type="scientific">Theobroma cacao</name>
    <name type="common">Cacao</name>
    <name type="synonym">Cocoa</name>
    <dbReference type="NCBI Taxonomy" id="3641"/>
    <lineage>
        <taxon>Eukaryota</taxon>
        <taxon>Viridiplantae</taxon>
        <taxon>Streptophyta</taxon>
        <taxon>Embryophyta</taxon>
        <taxon>Tracheophyta</taxon>
        <taxon>Spermatophyta</taxon>
        <taxon>Magnoliopsida</taxon>
        <taxon>eudicotyledons</taxon>
        <taxon>Gunneridae</taxon>
        <taxon>Pentapetalae</taxon>
        <taxon>rosids</taxon>
        <taxon>malvids</taxon>
        <taxon>Malvales</taxon>
        <taxon>Malvaceae</taxon>
        <taxon>Byttnerioideae</taxon>
        <taxon>Theobroma</taxon>
    </lineage>
</organism>
<reference evidence="1 2" key="1">
    <citation type="journal article" date="2013" name="Genome Biol.">
        <title>The genome sequence of the most widely cultivated cacao type and its use to identify candidate genes regulating pod color.</title>
        <authorList>
            <person name="Motamayor J.C."/>
            <person name="Mockaitis K."/>
            <person name="Schmutz J."/>
            <person name="Haiminen N."/>
            <person name="Iii D.L."/>
            <person name="Cornejo O."/>
            <person name="Findley S.D."/>
            <person name="Zheng P."/>
            <person name="Utro F."/>
            <person name="Royaert S."/>
            <person name="Saski C."/>
            <person name="Jenkins J."/>
            <person name="Podicheti R."/>
            <person name="Zhao M."/>
            <person name="Scheffler B.E."/>
            <person name="Stack J.C."/>
            <person name="Feltus F.A."/>
            <person name="Mustiga G.M."/>
            <person name="Amores F."/>
            <person name="Phillips W."/>
            <person name="Marelli J.P."/>
            <person name="May G.D."/>
            <person name="Shapiro H."/>
            <person name="Ma J."/>
            <person name="Bustamante C.D."/>
            <person name="Schnell R.J."/>
            <person name="Main D."/>
            <person name="Gilbert D."/>
            <person name="Parida L."/>
            <person name="Kuhn D.N."/>
        </authorList>
    </citation>
    <scope>NUCLEOTIDE SEQUENCE [LARGE SCALE GENOMIC DNA]</scope>
    <source>
        <strain evidence="2">cv. Matina 1-6</strain>
    </source>
</reference>
<dbReference type="AlphaFoldDB" id="A0A061G9R3"/>
<proteinExistence type="predicted"/>
<sequence>MKVELVKSGLLRTNLVRCVLRRPWGVQWSAQVTILKFFLEWNNLIQNGDVSIWRSTFFAVIWTIWLMRNEIVFQGKIQDGSSMAKSGLVFKKDNQCPEWKPLSNGFLKFNVDGAARKDTSRAGIGGVLRDKEQVIRIRFSIAVMVENANMVEVIVIKEVFRIFASSSWNPFQLSPLPSRCSLGSSKRWEVGGGEWGC</sequence>
<evidence type="ECO:0000313" key="1">
    <source>
        <dbReference type="EMBL" id="EOY26610.1"/>
    </source>
</evidence>
<dbReference type="InParanoid" id="A0A061G9R3"/>
<dbReference type="InterPro" id="IPR052929">
    <property type="entry name" value="RNase_H-like_EbsB-rel"/>
</dbReference>
<name>A0A061G9R3_THECC</name>
<dbReference type="EMBL" id="CM001884">
    <property type="protein sequence ID" value="EOY26610.1"/>
    <property type="molecule type" value="Genomic_DNA"/>
</dbReference>
<protein>
    <recommendedName>
        <fullName evidence="3">RNase H type-1 domain-containing protein</fullName>
    </recommendedName>
</protein>
<dbReference type="PANTHER" id="PTHR47074:SF73">
    <property type="entry name" value="OS04G0448401 PROTEIN"/>
    <property type="match status" value="1"/>
</dbReference>